<feature type="region of interest" description="Disordered" evidence="2">
    <location>
        <begin position="135"/>
        <end position="157"/>
    </location>
</feature>
<name>A0A1R3JH07_COCAP</name>
<evidence type="ECO:0000313" key="3">
    <source>
        <dbReference type="EMBL" id="OMO94097.1"/>
    </source>
</evidence>
<dbReference type="GO" id="GO:0004462">
    <property type="term" value="F:lactoylglutathione lyase activity"/>
    <property type="evidence" value="ECO:0007669"/>
    <property type="project" value="InterPro"/>
</dbReference>
<proteinExistence type="predicted"/>
<dbReference type="STRING" id="210143.A0A1R3JH07"/>
<dbReference type="AlphaFoldDB" id="A0A1R3JH07"/>
<dbReference type="Proteomes" id="UP000188268">
    <property type="component" value="Unassembled WGS sequence"/>
</dbReference>
<keyword evidence="1" id="KW-0479">Metal-binding</keyword>
<dbReference type="EMBL" id="AWWV01007953">
    <property type="protein sequence ID" value="OMO94097.1"/>
    <property type="molecule type" value="Genomic_DNA"/>
</dbReference>
<evidence type="ECO:0000313" key="4">
    <source>
        <dbReference type="Proteomes" id="UP000188268"/>
    </source>
</evidence>
<organism evidence="3 4">
    <name type="scientific">Corchorus capsularis</name>
    <name type="common">Jute</name>
    <dbReference type="NCBI Taxonomy" id="210143"/>
    <lineage>
        <taxon>Eukaryota</taxon>
        <taxon>Viridiplantae</taxon>
        <taxon>Streptophyta</taxon>
        <taxon>Embryophyta</taxon>
        <taxon>Tracheophyta</taxon>
        <taxon>Spermatophyta</taxon>
        <taxon>Magnoliopsida</taxon>
        <taxon>eudicotyledons</taxon>
        <taxon>Gunneridae</taxon>
        <taxon>Pentapetalae</taxon>
        <taxon>rosids</taxon>
        <taxon>malvids</taxon>
        <taxon>Malvales</taxon>
        <taxon>Malvaceae</taxon>
        <taxon>Grewioideae</taxon>
        <taxon>Apeibeae</taxon>
        <taxon>Corchorus</taxon>
    </lineage>
</organism>
<keyword evidence="4" id="KW-1185">Reference proteome</keyword>
<evidence type="ECO:0000256" key="2">
    <source>
        <dbReference type="SAM" id="MobiDB-lite"/>
    </source>
</evidence>
<sequence>MLLDYGVDKYDIGTGFGHFGIAVEDAFSMELLRTRDNPEYKVHSIVKASCSSLISSKEVSWHATPYEERLKKALSDESHLSEELTCSASLRTNKSALSGVVFQPFEEVKKAEIAIPITPHKFYLLTRNMKINVKPQSSHIRGPSCAEGCAGGEKERD</sequence>
<dbReference type="PROSITE" id="PS00935">
    <property type="entry name" value="GLYOXALASE_I_2"/>
    <property type="match status" value="1"/>
</dbReference>
<gene>
    <name evidence="3" type="ORF">CCACVL1_06171</name>
</gene>
<dbReference type="OrthoDB" id="1687256at2759"/>
<comment type="caution">
    <text evidence="3">The sequence shown here is derived from an EMBL/GenBank/DDBJ whole genome shotgun (WGS) entry which is preliminary data.</text>
</comment>
<reference evidence="3 4" key="1">
    <citation type="submission" date="2013-09" db="EMBL/GenBank/DDBJ databases">
        <title>Corchorus capsularis genome sequencing.</title>
        <authorList>
            <person name="Alam M."/>
            <person name="Haque M.S."/>
            <person name="Islam M.S."/>
            <person name="Emdad E.M."/>
            <person name="Islam M.M."/>
            <person name="Ahmed B."/>
            <person name="Halim A."/>
            <person name="Hossen Q.M.M."/>
            <person name="Hossain M.Z."/>
            <person name="Ahmed R."/>
            <person name="Khan M.M."/>
            <person name="Islam R."/>
            <person name="Rashid M.M."/>
            <person name="Khan S.A."/>
            <person name="Rahman M.S."/>
            <person name="Alam M."/>
        </authorList>
    </citation>
    <scope>NUCLEOTIDE SEQUENCE [LARGE SCALE GENOMIC DNA]</scope>
    <source>
        <strain evidence="4">cv. CVL-1</strain>
        <tissue evidence="3">Whole seedling</tissue>
    </source>
</reference>
<protein>
    <submittedName>
        <fullName evidence="3">Uncharacterized protein</fullName>
    </submittedName>
</protein>
<dbReference type="InterPro" id="IPR018146">
    <property type="entry name" value="Glyoxalase_1_CS"/>
</dbReference>
<dbReference type="GO" id="GO:0046872">
    <property type="term" value="F:metal ion binding"/>
    <property type="evidence" value="ECO:0007669"/>
    <property type="project" value="UniProtKB-KW"/>
</dbReference>
<dbReference type="Gramene" id="OMO94097">
    <property type="protein sequence ID" value="OMO94097"/>
    <property type="gene ID" value="CCACVL1_06171"/>
</dbReference>
<accession>A0A1R3JH07</accession>
<evidence type="ECO:0000256" key="1">
    <source>
        <dbReference type="ARBA" id="ARBA00022723"/>
    </source>
</evidence>